<reference evidence="4 5" key="2">
    <citation type="submission" date="2016-10" db="EMBL/GenBank/DDBJ databases">
        <authorList>
            <person name="Varghese N."/>
            <person name="Submissions S."/>
        </authorList>
    </citation>
    <scope>NUCLEOTIDE SEQUENCE [LARGE SCALE GENOMIC DNA]</scope>
    <source>
        <strain evidence="5">ATCC 20501</strain>
        <strain evidence="3 4">CGMCC 4.3529</strain>
    </source>
</reference>
<dbReference type="GO" id="GO:0006950">
    <property type="term" value="P:response to stress"/>
    <property type="evidence" value="ECO:0007669"/>
    <property type="project" value="TreeGrafter"/>
</dbReference>
<accession>A0A1I2DEH3</accession>
<organism evidence="2 5">
    <name type="scientific">Saccharopolyspora kobensis</name>
    <dbReference type="NCBI Taxonomy" id="146035"/>
    <lineage>
        <taxon>Bacteria</taxon>
        <taxon>Bacillati</taxon>
        <taxon>Actinomycetota</taxon>
        <taxon>Actinomycetes</taxon>
        <taxon>Pseudonocardiales</taxon>
        <taxon>Pseudonocardiaceae</taxon>
        <taxon>Saccharopolyspora</taxon>
    </lineage>
</organism>
<feature type="domain" description="HTH marR-type" evidence="1">
    <location>
        <begin position="31"/>
        <end position="132"/>
    </location>
</feature>
<dbReference type="InterPro" id="IPR000835">
    <property type="entry name" value="HTH_MarR-typ"/>
</dbReference>
<evidence type="ECO:0000313" key="3">
    <source>
        <dbReference type="EMBL" id="SFE78917.1"/>
    </source>
</evidence>
<keyword evidence="2" id="KW-0238">DNA-binding</keyword>
<dbReference type="SMR" id="A0A1H6AVA1"/>
<gene>
    <name evidence="2" type="ORF">SAMN02982929_02501</name>
    <name evidence="3" type="ORF">SAMN05216506_114109</name>
</gene>
<dbReference type="InterPro" id="IPR039422">
    <property type="entry name" value="MarR/SlyA-like"/>
</dbReference>
<dbReference type="GO" id="GO:0003677">
    <property type="term" value="F:DNA binding"/>
    <property type="evidence" value="ECO:0007669"/>
    <property type="project" value="UniProtKB-KW"/>
</dbReference>
<dbReference type="PANTHER" id="PTHR33164">
    <property type="entry name" value="TRANSCRIPTIONAL REGULATOR, MARR FAMILY"/>
    <property type="match status" value="1"/>
</dbReference>
<dbReference type="EMBL" id="FNVB01000003">
    <property type="protein sequence ID" value="SEG51977.1"/>
    <property type="molecule type" value="Genomic_DNA"/>
</dbReference>
<dbReference type="InterPro" id="IPR036390">
    <property type="entry name" value="WH_DNA-bd_sf"/>
</dbReference>
<dbReference type="EMBL" id="FOME01000014">
    <property type="protein sequence ID" value="SFE78917.1"/>
    <property type="molecule type" value="Genomic_DNA"/>
</dbReference>
<proteinExistence type="predicted"/>
<evidence type="ECO:0000313" key="4">
    <source>
        <dbReference type="Proteomes" id="UP000199690"/>
    </source>
</evidence>
<dbReference type="Proteomes" id="UP000199690">
    <property type="component" value="Unassembled WGS sequence"/>
</dbReference>
<sequence length="153" mass="17154">MAQPGLTERELRAWRTSFQMLELLRTRVEQQLQSASGLSNADYTVLAVLSEAPEGRMRVYELGRVAGWEKSRMHHQLTRMSGRGLITRERCGSRGTHAVITAKGLATLKDAVPGHAREVRRLFVDRLTPEELDRFADTAAKILDNLQADQSPA</sequence>
<dbReference type="Proteomes" id="UP000236729">
    <property type="component" value="Unassembled WGS sequence"/>
</dbReference>
<dbReference type="Gene3D" id="1.10.10.10">
    <property type="entry name" value="Winged helix-like DNA-binding domain superfamily/Winged helix DNA-binding domain"/>
    <property type="match status" value="1"/>
</dbReference>
<dbReference type="AlphaFoldDB" id="A0A1H6AVA1"/>
<protein>
    <submittedName>
        <fullName evidence="2 3">Transcriptional regulator, MarR family</fullName>
    </submittedName>
</protein>
<dbReference type="SUPFAM" id="SSF46785">
    <property type="entry name" value="Winged helix' DNA-binding domain"/>
    <property type="match status" value="1"/>
</dbReference>
<name>A0A1H6AVA1_9PSEU</name>
<dbReference type="RefSeq" id="WP_218161718.1">
    <property type="nucleotide sequence ID" value="NZ_FNVB01000003.1"/>
</dbReference>
<dbReference type="GO" id="GO:0003700">
    <property type="term" value="F:DNA-binding transcription factor activity"/>
    <property type="evidence" value="ECO:0007669"/>
    <property type="project" value="InterPro"/>
</dbReference>
<dbReference type="SMART" id="SM00347">
    <property type="entry name" value="HTH_MARR"/>
    <property type="match status" value="1"/>
</dbReference>
<evidence type="ECO:0000259" key="1">
    <source>
        <dbReference type="SMART" id="SM00347"/>
    </source>
</evidence>
<dbReference type="PANTHER" id="PTHR33164:SF99">
    <property type="entry name" value="MARR FAMILY REGULATORY PROTEIN"/>
    <property type="match status" value="1"/>
</dbReference>
<accession>A0A1H6AVA1</accession>
<keyword evidence="4" id="KW-1185">Reference proteome</keyword>
<dbReference type="InterPro" id="IPR036388">
    <property type="entry name" value="WH-like_DNA-bd_sf"/>
</dbReference>
<evidence type="ECO:0000313" key="5">
    <source>
        <dbReference type="Proteomes" id="UP000236729"/>
    </source>
</evidence>
<evidence type="ECO:0000313" key="2">
    <source>
        <dbReference type="EMBL" id="SEG51977.1"/>
    </source>
</evidence>
<reference evidence="2" key="1">
    <citation type="submission" date="2016-10" db="EMBL/GenBank/DDBJ databases">
        <authorList>
            <person name="de Groot N.N."/>
        </authorList>
    </citation>
    <scope>NUCLEOTIDE SEQUENCE [LARGE SCALE GENOMIC DNA]</scope>
    <source>
        <strain evidence="2">ATCC 20501</strain>
    </source>
</reference>
<dbReference type="Pfam" id="PF12802">
    <property type="entry name" value="MarR_2"/>
    <property type="match status" value="1"/>
</dbReference>